<protein>
    <recommendedName>
        <fullName evidence="3">Ankyrin repeat protein</fullName>
    </recommendedName>
</protein>
<comment type="caution">
    <text evidence="1">The sequence shown here is derived from an EMBL/GenBank/DDBJ whole genome shotgun (WGS) entry which is preliminary data.</text>
</comment>
<dbReference type="PANTHER" id="PTHR46586">
    <property type="entry name" value="ANKYRIN REPEAT-CONTAINING PROTEIN"/>
    <property type="match status" value="1"/>
</dbReference>
<dbReference type="SUPFAM" id="SSF48403">
    <property type="entry name" value="Ankyrin repeat"/>
    <property type="match status" value="1"/>
</dbReference>
<dbReference type="InterPro" id="IPR052050">
    <property type="entry name" value="SecEffector_AnkRepeat"/>
</dbReference>
<evidence type="ECO:0000313" key="2">
    <source>
        <dbReference type="Proteomes" id="UP001527925"/>
    </source>
</evidence>
<evidence type="ECO:0000313" key="1">
    <source>
        <dbReference type="EMBL" id="KAL2914536.1"/>
    </source>
</evidence>
<name>A0ABR4N4X6_9FUNG</name>
<organism evidence="1 2">
    <name type="scientific">Polyrhizophydium stewartii</name>
    <dbReference type="NCBI Taxonomy" id="2732419"/>
    <lineage>
        <taxon>Eukaryota</taxon>
        <taxon>Fungi</taxon>
        <taxon>Fungi incertae sedis</taxon>
        <taxon>Chytridiomycota</taxon>
        <taxon>Chytridiomycota incertae sedis</taxon>
        <taxon>Chytridiomycetes</taxon>
        <taxon>Rhizophydiales</taxon>
        <taxon>Rhizophydiales incertae sedis</taxon>
        <taxon>Polyrhizophydium</taxon>
    </lineage>
</organism>
<gene>
    <name evidence="1" type="ORF">HK105_205886</name>
</gene>
<proteinExistence type="predicted"/>
<reference evidence="1 2" key="1">
    <citation type="submission" date="2023-09" db="EMBL/GenBank/DDBJ databases">
        <title>Pangenome analysis of Batrachochytrium dendrobatidis and related Chytrids.</title>
        <authorList>
            <person name="Yacoub M.N."/>
            <person name="Stajich J.E."/>
            <person name="James T.Y."/>
        </authorList>
    </citation>
    <scope>NUCLEOTIDE SEQUENCE [LARGE SCALE GENOMIC DNA]</scope>
    <source>
        <strain evidence="1 2">JEL0888</strain>
    </source>
</reference>
<dbReference type="InterPro" id="IPR036770">
    <property type="entry name" value="Ankyrin_rpt-contain_sf"/>
</dbReference>
<keyword evidence="2" id="KW-1185">Reference proteome</keyword>
<dbReference type="PANTHER" id="PTHR46586:SF3">
    <property type="entry name" value="ANKYRIN REPEAT-CONTAINING PROTEIN"/>
    <property type="match status" value="1"/>
</dbReference>
<evidence type="ECO:0008006" key="3">
    <source>
        <dbReference type="Google" id="ProtNLM"/>
    </source>
</evidence>
<accession>A0ABR4N4X6</accession>
<sequence length="495" mass="52354">MRTRRDLGDLLLALPAELRHDVFGHAGSLTQYLHGLQPQPLSLRQLSLIWADCFAMDLVELVQRLPHHGVVLDEASFVMLHSERMREAVAALAAAGTSVARASSGSGGAVRAGHAGVGMRPPPPLGFSRSTQTGIAIGDMLARTWGGEPVRLIERATAAAPAAAHEMLRVALSRRARPAVSPTLLLGIAAGIGHVASIEAALAAGRADEPAACGAAGPVGSRISEEAVCGAAELAAEHGHAAAVKTLCRHLTLLQPSIANAVRNGSVDIVEYLGTHYPDAAARTCPVEDAVRLGRNRALIWLLEHTNLLRQRAVCGMLQGLCVRHGNLEMLEYALSHGNLGAQFLDDSLARAAEAGSLDALKWVHRHRPDVRWDAAVMDRAAASGQLAVVRWLARERPEGCTAAAMTEAIRSGHLGVVAFLHGEYGQSCVHGAVDTAAVNGHDGVLRFLLRRGQVCSLSAYAWAASGGHLGVIQALFEFTPRVDWSPARECAARK</sequence>
<dbReference type="Proteomes" id="UP001527925">
    <property type="component" value="Unassembled WGS sequence"/>
</dbReference>
<dbReference type="EMBL" id="JADGIZ020000032">
    <property type="protein sequence ID" value="KAL2914536.1"/>
    <property type="molecule type" value="Genomic_DNA"/>
</dbReference>
<dbReference type="Gene3D" id="1.25.40.20">
    <property type="entry name" value="Ankyrin repeat-containing domain"/>
    <property type="match status" value="2"/>
</dbReference>